<dbReference type="NCBIfam" id="NF007369">
    <property type="entry name" value="PRK09867.1"/>
    <property type="match status" value="1"/>
</dbReference>
<evidence type="ECO:0000313" key="2">
    <source>
        <dbReference type="EMBL" id="STI20279.1"/>
    </source>
</evidence>
<feature type="transmembrane region" description="Helical" evidence="1">
    <location>
        <begin position="32"/>
        <end position="52"/>
    </location>
</feature>
<dbReference type="AlphaFoldDB" id="A0A376RQS5"/>
<sequence length="221" mass="24586">MTRTLKPLILNTGALALTLILIYTGISAHDKLTWLMEVTPVIIVVPLLLATAKRYPLTPLLYTLIFFHAIILMVGGQYTYAKVPIGFEVQEWLGLSRNPYDKLGHFFQGLVPALVAREILVRGMYVRGRKMVAFLVCCVALAISAMYELIEWWAALAMGQGADDFSRHPGRPVGHAIRYVLRAAWRINDGDIPRSLSLPPATALWLDNRITTCALLMPDAA</sequence>
<feature type="transmembrane region" description="Helical" evidence="1">
    <location>
        <begin position="7"/>
        <end position="26"/>
    </location>
</feature>
<gene>
    <name evidence="2" type="primary">yjdF</name>
    <name evidence="2" type="ORF">NCTC10865_05682</name>
</gene>
<name>A0A376RQS5_ECOLX</name>
<dbReference type="InterPro" id="IPR014509">
    <property type="entry name" value="YjdF-like"/>
</dbReference>
<protein>
    <submittedName>
        <fullName evidence="2">Putative inner membrane protein</fullName>
    </submittedName>
</protein>
<feature type="transmembrane region" description="Helical" evidence="1">
    <location>
        <begin position="59"/>
        <end position="80"/>
    </location>
</feature>
<dbReference type="EMBL" id="UGCD01000002">
    <property type="protein sequence ID" value="STI20279.1"/>
    <property type="molecule type" value="Genomic_DNA"/>
</dbReference>
<feature type="transmembrane region" description="Helical" evidence="1">
    <location>
        <begin position="103"/>
        <end position="120"/>
    </location>
</feature>
<keyword evidence="1" id="KW-1133">Transmembrane helix</keyword>
<evidence type="ECO:0000256" key="1">
    <source>
        <dbReference type="SAM" id="Phobius"/>
    </source>
</evidence>
<organism evidence="2 3">
    <name type="scientific">Escherichia coli</name>
    <dbReference type="NCBI Taxonomy" id="562"/>
    <lineage>
        <taxon>Bacteria</taxon>
        <taxon>Pseudomonadati</taxon>
        <taxon>Pseudomonadota</taxon>
        <taxon>Gammaproteobacteria</taxon>
        <taxon>Enterobacterales</taxon>
        <taxon>Enterobacteriaceae</taxon>
        <taxon>Escherichia</taxon>
    </lineage>
</organism>
<evidence type="ECO:0000313" key="3">
    <source>
        <dbReference type="Proteomes" id="UP000254159"/>
    </source>
</evidence>
<proteinExistence type="predicted"/>
<keyword evidence="1" id="KW-0812">Transmembrane</keyword>
<keyword evidence="1" id="KW-0472">Membrane</keyword>
<dbReference type="Proteomes" id="UP000254159">
    <property type="component" value="Unassembled WGS sequence"/>
</dbReference>
<feature type="transmembrane region" description="Helical" evidence="1">
    <location>
        <begin position="132"/>
        <end position="150"/>
    </location>
</feature>
<accession>A0A376RQS5</accession>
<dbReference type="Pfam" id="PF09997">
    <property type="entry name" value="DUF2238"/>
    <property type="match status" value="1"/>
</dbReference>
<reference evidence="2 3" key="1">
    <citation type="submission" date="2018-06" db="EMBL/GenBank/DDBJ databases">
        <authorList>
            <consortium name="Pathogen Informatics"/>
            <person name="Doyle S."/>
        </authorList>
    </citation>
    <scope>NUCLEOTIDE SEQUENCE [LARGE SCALE GENOMIC DNA]</scope>
    <source>
        <strain evidence="2 3">NCTC10865</strain>
    </source>
</reference>